<name>A0A1F4Y490_9BACT</name>
<dbReference type="SUPFAM" id="SSF53098">
    <property type="entry name" value="Ribonuclease H-like"/>
    <property type="match status" value="1"/>
</dbReference>
<evidence type="ECO:0000259" key="6">
    <source>
        <dbReference type="SMART" id="SM00732"/>
    </source>
</evidence>
<dbReference type="HAMAP" id="MF_00651">
    <property type="entry name" value="Nuclease_YqgF"/>
    <property type="match status" value="1"/>
</dbReference>
<dbReference type="STRING" id="1797247.A2419_03360"/>
<dbReference type="GO" id="GO:0005829">
    <property type="term" value="C:cytosol"/>
    <property type="evidence" value="ECO:0007669"/>
    <property type="project" value="TreeGrafter"/>
</dbReference>
<dbReference type="InterPro" id="IPR012337">
    <property type="entry name" value="RNaseH-like_sf"/>
</dbReference>
<evidence type="ECO:0000256" key="5">
    <source>
        <dbReference type="HAMAP-Rule" id="MF_00651"/>
    </source>
</evidence>
<dbReference type="GO" id="GO:0016788">
    <property type="term" value="F:hydrolase activity, acting on ester bonds"/>
    <property type="evidence" value="ECO:0007669"/>
    <property type="project" value="UniProtKB-UniRule"/>
</dbReference>
<dbReference type="NCBIfam" id="TIGR00250">
    <property type="entry name" value="RNAse_H_YqgF"/>
    <property type="match status" value="1"/>
</dbReference>
<comment type="similarity">
    <text evidence="5">Belongs to the YqgF HJR family.</text>
</comment>
<evidence type="ECO:0000256" key="3">
    <source>
        <dbReference type="ARBA" id="ARBA00022722"/>
    </source>
</evidence>
<keyword evidence="2 5" id="KW-0690">Ribosome biogenesis</keyword>
<dbReference type="Pfam" id="PF03652">
    <property type="entry name" value="RuvX"/>
    <property type="match status" value="1"/>
</dbReference>
<evidence type="ECO:0000256" key="1">
    <source>
        <dbReference type="ARBA" id="ARBA00022490"/>
    </source>
</evidence>
<comment type="caution">
    <text evidence="7">The sequence shown here is derived from an EMBL/GenBank/DDBJ whole genome shotgun (WGS) entry which is preliminary data.</text>
</comment>
<dbReference type="GO" id="GO:0000967">
    <property type="term" value="P:rRNA 5'-end processing"/>
    <property type="evidence" value="ECO:0007669"/>
    <property type="project" value="UniProtKB-UniRule"/>
</dbReference>
<dbReference type="EC" id="3.1.-.-" evidence="5"/>
<keyword evidence="4 5" id="KW-0378">Hydrolase</keyword>
<accession>A0A1F4Y490</accession>
<evidence type="ECO:0000256" key="2">
    <source>
        <dbReference type="ARBA" id="ARBA00022517"/>
    </source>
</evidence>
<dbReference type="PANTHER" id="PTHR33317">
    <property type="entry name" value="POLYNUCLEOTIDYL TRANSFERASE, RIBONUCLEASE H-LIKE SUPERFAMILY PROTEIN"/>
    <property type="match status" value="1"/>
</dbReference>
<gene>
    <name evidence="7" type="ORF">A2419_03360</name>
</gene>
<evidence type="ECO:0000256" key="4">
    <source>
        <dbReference type="ARBA" id="ARBA00022801"/>
    </source>
</evidence>
<dbReference type="Gene3D" id="3.30.420.140">
    <property type="entry name" value="YqgF/RNase H-like domain"/>
    <property type="match status" value="1"/>
</dbReference>
<dbReference type="AlphaFoldDB" id="A0A1F4Y490"/>
<dbReference type="InterPro" id="IPR005227">
    <property type="entry name" value="YqgF"/>
</dbReference>
<evidence type="ECO:0000313" key="7">
    <source>
        <dbReference type="EMBL" id="OGC88769.1"/>
    </source>
</evidence>
<dbReference type="EMBL" id="MEXB01000004">
    <property type="protein sequence ID" value="OGC88769.1"/>
    <property type="molecule type" value="Genomic_DNA"/>
</dbReference>
<dbReference type="GO" id="GO:0004518">
    <property type="term" value="F:nuclease activity"/>
    <property type="evidence" value="ECO:0007669"/>
    <property type="project" value="UniProtKB-KW"/>
</dbReference>
<proteinExistence type="inferred from homology"/>
<organism evidence="7 8">
    <name type="scientific">Candidatus Adlerbacteria bacterium RIFOXYC1_FULL_48_26</name>
    <dbReference type="NCBI Taxonomy" id="1797247"/>
    <lineage>
        <taxon>Bacteria</taxon>
        <taxon>Candidatus Adleribacteriota</taxon>
    </lineage>
</organism>
<dbReference type="Proteomes" id="UP000176568">
    <property type="component" value="Unassembled WGS sequence"/>
</dbReference>
<comment type="function">
    <text evidence="5">Could be a nuclease involved in processing of the 5'-end of pre-16S rRNA.</text>
</comment>
<reference evidence="7 8" key="1">
    <citation type="journal article" date="2016" name="Nat. Commun.">
        <title>Thousands of microbial genomes shed light on interconnected biogeochemical processes in an aquifer system.</title>
        <authorList>
            <person name="Anantharaman K."/>
            <person name="Brown C.T."/>
            <person name="Hug L.A."/>
            <person name="Sharon I."/>
            <person name="Castelle C.J."/>
            <person name="Probst A.J."/>
            <person name="Thomas B.C."/>
            <person name="Singh A."/>
            <person name="Wilkins M.J."/>
            <person name="Karaoz U."/>
            <person name="Brodie E.L."/>
            <person name="Williams K.H."/>
            <person name="Hubbard S.S."/>
            <person name="Banfield J.F."/>
        </authorList>
    </citation>
    <scope>NUCLEOTIDE SEQUENCE [LARGE SCALE GENOMIC DNA]</scope>
</reference>
<dbReference type="InterPro" id="IPR037027">
    <property type="entry name" value="YqgF/RNaseH-like_dom_sf"/>
</dbReference>
<dbReference type="InterPro" id="IPR006641">
    <property type="entry name" value="YqgF/RNaseH-like_dom"/>
</dbReference>
<evidence type="ECO:0000313" key="8">
    <source>
        <dbReference type="Proteomes" id="UP000176568"/>
    </source>
</evidence>
<dbReference type="CDD" id="cd16964">
    <property type="entry name" value="YqgF"/>
    <property type="match status" value="1"/>
</dbReference>
<dbReference type="PANTHER" id="PTHR33317:SF4">
    <property type="entry name" value="POLYNUCLEOTIDYL TRANSFERASE, RIBONUCLEASE H-LIKE SUPERFAMILY PROTEIN"/>
    <property type="match status" value="1"/>
</dbReference>
<dbReference type="SMART" id="SM00732">
    <property type="entry name" value="YqgFc"/>
    <property type="match status" value="1"/>
</dbReference>
<keyword evidence="1 5" id="KW-0963">Cytoplasm</keyword>
<keyword evidence="3 5" id="KW-0540">Nuclease</keyword>
<comment type="subcellular location">
    <subcellularLocation>
        <location evidence="5">Cytoplasm</location>
    </subcellularLocation>
</comment>
<feature type="domain" description="YqgF/RNase H-like" evidence="6">
    <location>
        <begin position="1"/>
        <end position="102"/>
    </location>
</feature>
<sequence>MKYLGIDYGTRRIGVAVSDESATLAFPLGVVGNSPSTALGALKEVCDIAKENAVVQVVMGESKDYSGVANPVMKEVEKFKAALEAEGLDVVYEPEYMSSMAAARQFAPEEKSRKANPNQELLDASAAALILQNFLDRNRKREFEVE</sequence>
<protein>
    <recommendedName>
        <fullName evidence="5">Putative pre-16S rRNA nuclease</fullName>
        <ecNumber evidence="5">3.1.-.-</ecNumber>
    </recommendedName>
</protein>